<keyword evidence="2" id="KW-1185">Reference proteome</keyword>
<gene>
    <name evidence="1" type="ORF">E5329_27715</name>
</gene>
<protein>
    <submittedName>
        <fullName evidence="1">Uncharacterized protein</fullName>
    </submittedName>
</protein>
<name>A0AC61RML9_9FIRM</name>
<proteinExistence type="predicted"/>
<dbReference type="EMBL" id="SRYA01000137">
    <property type="protein sequence ID" value="TGY86928.1"/>
    <property type="molecule type" value="Genomic_DNA"/>
</dbReference>
<reference evidence="1" key="1">
    <citation type="submission" date="2019-04" db="EMBL/GenBank/DDBJ databases">
        <title>Microbes associate with the intestines of laboratory mice.</title>
        <authorList>
            <person name="Navarre W."/>
            <person name="Wong E."/>
            <person name="Huang K."/>
            <person name="Tropini C."/>
            <person name="Ng K."/>
            <person name="Yu B."/>
        </authorList>
    </citation>
    <scope>NUCLEOTIDE SEQUENCE</scope>
    <source>
        <strain evidence="1">NM01_1-7b</strain>
    </source>
</reference>
<comment type="caution">
    <text evidence="1">The sequence shown here is derived from an EMBL/GenBank/DDBJ whole genome shotgun (WGS) entry which is preliminary data.</text>
</comment>
<accession>A0AC61RML9</accession>
<organism evidence="1 2">
    <name type="scientific">Petralouisia muris</name>
    <dbReference type="NCBI Taxonomy" id="3032872"/>
    <lineage>
        <taxon>Bacteria</taxon>
        <taxon>Bacillati</taxon>
        <taxon>Bacillota</taxon>
        <taxon>Clostridia</taxon>
        <taxon>Lachnospirales</taxon>
        <taxon>Lachnospiraceae</taxon>
        <taxon>Petralouisia</taxon>
    </lineage>
</organism>
<dbReference type="Proteomes" id="UP000304953">
    <property type="component" value="Unassembled WGS sequence"/>
</dbReference>
<evidence type="ECO:0000313" key="2">
    <source>
        <dbReference type="Proteomes" id="UP000304953"/>
    </source>
</evidence>
<sequence>MELKERVKMFMSDTGAKLSVFIRKVQISHTYYYAWMRGEVELSENMSNRITAYLDEVYAK</sequence>
<evidence type="ECO:0000313" key="1">
    <source>
        <dbReference type="EMBL" id="TGY86928.1"/>
    </source>
</evidence>